<dbReference type="Pfam" id="PF00085">
    <property type="entry name" value="Thioredoxin"/>
    <property type="match status" value="1"/>
</dbReference>
<organism evidence="4 5">
    <name type="scientific">Haloferula sargassicola</name>
    <dbReference type="NCBI Taxonomy" id="490096"/>
    <lineage>
        <taxon>Bacteria</taxon>
        <taxon>Pseudomonadati</taxon>
        <taxon>Verrucomicrobiota</taxon>
        <taxon>Verrucomicrobiia</taxon>
        <taxon>Verrucomicrobiales</taxon>
        <taxon>Verrucomicrobiaceae</taxon>
        <taxon>Haloferula</taxon>
    </lineage>
</organism>
<evidence type="ECO:0000256" key="1">
    <source>
        <dbReference type="ARBA" id="ARBA00023284"/>
    </source>
</evidence>
<reference evidence="4 5" key="1">
    <citation type="submission" date="2024-02" db="EMBL/GenBank/DDBJ databases">
        <title>Haloferula sargassicola NBRC 104335.</title>
        <authorList>
            <person name="Ichikawa N."/>
            <person name="Katano-Makiyama Y."/>
            <person name="Hidaka K."/>
        </authorList>
    </citation>
    <scope>NUCLEOTIDE SEQUENCE [LARGE SCALE GENOMIC DNA]</scope>
    <source>
        <strain evidence="4 5">NBRC 104335</strain>
    </source>
</reference>
<dbReference type="InterPro" id="IPR013766">
    <property type="entry name" value="Thioredoxin_domain"/>
</dbReference>
<feature type="compositionally biased region" description="Basic and acidic residues" evidence="2">
    <location>
        <begin position="163"/>
        <end position="175"/>
    </location>
</feature>
<dbReference type="PROSITE" id="PS51352">
    <property type="entry name" value="THIOREDOXIN_2"/>
    <property type="match status" value="1"/>
</dbReference>
<accession>A0ABP9UQL2</accession>
<dbReference type="PRINTS" id="PR00421">
    <property type="entry name" value="THIOREDOXIN"/>
</dbReference>
<sequence length="175" mass="18455">MLTLAGCEKIQQALHSSKSEDVAAADGSPVTLGEGHELSPEDFENFKATAGKVVVVDFYADWCGPCRNLGPKLEKVTAEFGDKVVMGKVNVDNARSLASRLGVSGIPDVRIFVGGAQTDQIIGDQAETAVRQKVQLAVAALDAAASAAGEGGDKSAEPIIQPMKKDWMPEGMERR</sequence>
<feature type="region of interest" description="Disordered" evidence="2">
    <location>
        <begin position="149"/>
        <end position="175"/>
    </location>
</feature>
<evidence type="ECO:0000313" key="5">
    <source>
        <dbReference type="Proteomes" id="UP001476282"/>
    </source>
</evidence>
<evidence type="ECO:0000256" key="2">
    <source>
        <dbReference type="SAM" id="MobiDB-lite"/>
    </source>
</evidence>
<comment type="caution">
    <text evidence="4">The sequence shown here is derived from an EMBL/GenBank/DDBJ whole genome shotgun (WGS) entry which is preliminary data.</text>
</comment>
<dbReference type="Proteomes" id="UP001476282">
    <property type="component" value="Unassembled WGS sequence"/>
</dbReference>
<dbReference type="Gene3D" id="3.40.30.10">
    <property type="entry name" value="Glutaredoxin"/>
    <property type="match status" value="1"/>
</dbReference>
<dbReference type="PANTHER" id="PTHR43601">
    <property type="entry name" value="THIOREDOXIN, MITOCHONDRIAL"/>
    <property type="match status" value="1"/>
</dbReference>
<feature type="domain" description="Thioredoxin" evidence="3">
    <location>
        <begin position="8"/>
        <end position="146"/>
    </location>
</feature>
<dbReference type="SUPFAM" id="SSF52833">
    <property type="entry name" value="Thioredoxin-like"/>
    <property type="match status" value="1"/>
</dbReference>
<evidence type="ECO:0000313" key="4">
    <source>
        <dbReference type="EMBL" id="GAA5483840.1"/>
    </source>
</evidence>
<dbReference type="InterPro" id="IPR017937">
    <property type="entry name" value="Thioredoxin_CS"/>
</dbReference>
<keyword evidence="5" id="KW-1185">Reference proteome</keyword>
<dbReference type="CDD" id="cd02947">
    <property type="entry name" value="TRX_family"/>
    <property type="match status" value="1"/>
</dbReference>
<evidence type="ECO:0000259" key="3">
    <source>
        <dbReference type="PROSITE" id="PS51352"/>
    </source>
</evidence>
<gene>
    <name evidence="4" type="ORF">Hsar01_03074</name>
</gene>
<dbReference type="InterPro" id="IPR036249">
    <property type="entry name" value="Thioredoxin-like_sf"/>
</dbReference>
<name>A0ABP9UQL2_9BACT</name>
<keyword evidence="1" id="KW-0676">Redox-active center</keyword>
<proteinExistence type="predicted"/>
<dbReference type="EMBL" id="BAABRI010000018">
    <property type="protein sequence ID" value="GAA5483840.1"/>
    <property type="molecule type" value="Genomic_DNA"/>
</dbReference>
<protein>
    <recommendedName>
        <fullName evidence="3">Thioredoxin domain-containing protein</fullName>
    </recommendedName>
</protein>
<dbReference type="PROSITE" id="PS00194">
    <property type="entry name" value="THIOREDOXIN_1"/>
    <property type="match status" value="1"/>
</dbReference>
<dbReference type="PANTHER" id="PTHR43601:SF3">
    <property type="entry name" value="THIOREDOXIN, MITOCHONDRIAL"/>
    <property type="match status" value="1"/>
</dbReference>